<organism evidence="3 4">
    <name type="scientific">Kineococcus mangrovi</name>
    <dbReference type="NCBI Taxonomy" id="1660183"/>
    <lineage>
        <taxon>Bacteria</taxon>
        <taxon>Bacillati</taxon>
        <taxon>Actinomycetota</taxon>
        <taxon>Actinomycetes</taxon>
        <taxon>Kineosporiales</taxon>
        <taxon>Kineosporiaceae</taxon>
        <taxon>Kineococcus</taxon>
    </lineage>
</organism>
<proteinExistence type="predicted"/>
<name>A0ABV4I307_9ACTN</name>
<keyword evidence="2" id="KW-1133">Transmembrane helix</keyword>
<dbReference type="Proteomes" id="UP001566476">
    <property type="component" value="Unassembled WGS sequence"/>
</dbReference>
<protein>
    <submittedName>
        <fullName evidence="3">DUF3099 domain-containing protein</fullName>
    </submittedName>
</protein>
<dbReference type="RefSeq" id="WP_370719279.1">
    <property type="nucleotide sequence ID" value="NZ_JBGGTQ010000005.1"/>
</dbReference>
<feature type="transmembrane region" description="Helical" evidence="2">
    <location>
        <begin position="74"/>
        <end position="93"/>
    </location>
</feature>
<evidence type="ECO:0000256" key="1">
    <source>
        <dbReference type="SAM" id="MobiDB-lite"/>
    </source>
</evidence>
<dbReference type="Pfam" id="PF11298">
    <property type="entry name" value="DUF3099"/>
    <property type="match status" value="1"/>
</dbReference>
<gene>
    <name evidence="3" type="ORF">AB2L28_12575</name>
</gene>
<evidence type="ECO:0000313" key="3">
    <source>
        <dbReference type="EMBL" id="MEZ0493068.1"/>
    </source>
</evidence>
<feature type="region of interest" description="Disordered" evidence="1">
    <location>
        <begin position="95"/>
        <end position="145"/>
    </location>
</feature>
<keyword evidence="2" id="KW-0472">Membrane</keyword>
<evidence type="ECO:0000313" key="4">
    <source>
        <dbReference type="Proteomes" id="UP001566476"/>
    </source>
</evidence>
<keyword evidence="4" id="KW-1185">Reference proteome</keyword>
<reference evidence="3 4" key="1">
    <citation type="submission" date="2024-07" db="EMBL/GenBank/DDBJ databases">
        <authorList>
            <person name="Thanompreechachai J."/>
            <person name="Duangmal K."/>
        </authorList>
    </citation>
    <scope>NUCLEOTIDE SEQUENCE [LARGE SCALE GENOMIC DNA]</scope>
    <source>
        <strain evidence="3 4">TBRC 1896</strain>
    </source>
</reference>
<accession>A0ABV4I307</accession>
<evidence type="ECO:0000256" key="2">
    <source>
        <dbReference type="SAM" id="Phobius"/>
    </source>
</evidence>
<dbReference type="InterPro" id="IPR021449">
    <property type="entry name" value="DUF3099"/>
</dbReference>
<dbReference type="EMBL" id="JBGGTQ010000005">
    <property type="protein sequence ID" value="MEZ0493068.1"/>
    <property type="molecule type" value="Genomic_DNA"/>
</dbReference>
<feature type="compositionally biased region" description="Pro residues" evidence="1">
    <location>
        <begin position="133"/>
        <end position="145"/>
    </location>
</feature>
<feature type="region of interest" description="Disordered" evidence="1">
    <location>
        <begin position="1"/>
        <end position="36"/>
    </location>
</feature>
<sequence length="145" mass="16024">MHDQRSSDARTPPSRPGQQPQHGHRAQEETFRITAAPTSHTDDLGVRYRKYVVSMLIRTACFLCFAFIDHWSRWLFIAGAVFLPYVAVVLANAGRESRGPAPDSFDVTPQAPREPQELPALEAQITHVWSPNDPGPSGPGPRPGT</sequence>
<feature type="transmembrane region" description="Helical" evidence="2">
    <location>
        <begin position="51"/>
        <end position="68"/>
    </location>
</feature>
<keyword evidence="2" id="KW-0812">Transmembrane</keyword>
<comment type="caution">
    <text evidence="3">The sequence shown here is derived from an EMBL/GenBank/DDBJ whole genome shotgun (WGS) entry which is preliminary data.</text>
</comment>